<protein>
    <submittedName>
        <fullName evidence="2">Uncharacterized protein</fullName>
    </submittedName>
</protein>
<keyword evidence="3" id="KW-1185">Reference proteome</keyword>
<dbReference type="EMBL" id="SRLO01013101">
    <property type="protein sequence ID" value="TNN25236.1"/>
    <property type="molecule type" value="Genomic_DNA"/>
</dbReference>
<feature type="compositionally biased region" description="Low complexity" evidence="1">
    <location>
        <begin position="65"/>
        <end position="87"/>
    </location>
</feature>
<dbReference type="AlphaFoldDB" id="A0A4Z2E8J2"/>
<accession>A0A4Z2E8J2</accession>
<reference evidence="2 3" key="1">
    <citation type="submission" date="2019-03" db="EMBL/GenBank/DDBJ databases">
        <title>First draft genome of Liparis tanakae, snailfish: a comprehensive survey of snailfish specific genes.</title>
        <authorList>
            <person name="Kim W."/>
            <person name="Song I."/>
            <person name="Jeong J.-H."/>
            <person name="Kim D."/>
            <person name="Kim S."/>
            <person name="Ryu S."/>
            <person name="Song J.Y."/>
            <person name="Lee S.K."/>
        </authorList>
    </citation>
    <scope>NUCLEOTIDE SEQUENCE [LARGE SCALE GENOMIC DNA]</scope>
    <source>
        <tissue evidence="2">Muscle</tissue>
    </source>
</reference>
<name>A0A4Z2E8J2_9TELE</name>
<comment type="caution">
    <text evidence="2">The sequence shown here is derived from an EMBL/GenBank/DDBJ whole genome shotgun (WGS) entry which is preliminary data.</text>
</comment>
<evidence type="ECO:0000256" key="1">
    <source>
        <dbReference type="SAM" id="MobiDB-lite"/>
    </source>
</evidence>
<gene>
    <name evidence="2" type="ORF">EYF80_064636</name>
</gene>
<organism evidence="2 3">
    <name type="scientific">Liparis tanakae</name>
    <name type="common">Tanaka's snailfish</name>
    <dbReference type="NCBI Taxonomy" id="230148"/>
    <lineage>
        <taxon>Eukaryota</taxon>
        <taxon>Metazoa</taxon>
        <taxon>Chordata</taxon>
        <taxon>Craniata</taxon>
        <taxon>Vertebrata</taxon>
        <taxon>Euteleostomi</taxon>
        <taxon>Actinopterygii</taxon>
        <taxon>Neopterygii</taxon>
        <taxon>Teleostei</taxon>
        <taxon>Neoteleostei</taxon>
        <taxon>Acanthomorphata</taxon>
        <taxon>Eupercaria</taxon>
        <taxon>Perciformes</taxon>
        <taxon>Cottioidei</taxon>
        <taxon>Cottales</taxon>
        <taxon>Liparidae</taxon>
        <taxon>Liparis</taxon>
    </lineage>
</organism>
<evidence type="ECO:0000313" key="3">
    <source>
        <dbReference type="Proteomes" id="UP000314294"/>
    </source>
</evidence>
<feature type="region of interest" description="Disordered" evidence="1">
    <location>
        <begin position="62"/>
        <end position="102"/>
    </location>
</feature>
<evidence type="ECO:0000313" key="2">
    <source>
        <dbReference type="EMBL" id="TNN25236.1"/>
    </source>
</evidence>
<dbReference type="Proteomes" id="UP000314294">
    <property type="component" value="Unassembled WGS sequence"/>
</dbReference>
<proteinExistence type="predicted"/>
<sequence>MSNVSISCADEQTRPPSAAACDRTPACGGGGGGAVPLWRSLTGGLPRLRCNSEQQTLLHTMTEPAARCSRRSAASNVNNNNRAAFRSTPSTATPGRAPDVVS</sequence>